<dbReference type="InterPro" id="IPR011009">
    <property type="entry name" value="Kinase-like_dom_sf"/>
</dbReference>
<dbReference type="GO" id="GO:0006914">
    <property type="term" value="P:autophagy"/>
    <property type="evidence" value="ECO:0007669"/>
    <property type="project" value="UniProtKB-ARBA"/>
</dbReference>
<keyword evidence="3" id="KW-1185">Reference proteome</keyword>
<dbReference type="SUPFAM" id="SSF56112">
    <property type="entry name" value="Protein kinase-like (PK-like)"/>
    <property type="match status" value="1"/>
</dbReference>
<dbReference type="Gene3D" id="1.10.510.10">
    <property type="entry name" value="Transferase(Phosphotransferase) domain 1"/>
    <property type="match status" value="1"/>
</dbReference>
<dbReference type="InterPro" id="IPR008271">
    <property type="entry name" value="Ser/Thr_kinase_AS"/>
</dbReference>
<dbReference type="GO" id="GO:0010506">
    <property type="term" value="P:regulation of autophagy"/>
    <property type="evidence" value="ECO:0007669"/>
    <property type="project" value="InterPro"/>
</dbReference>
<comment type="caution">
    <text evidence="2">The sequence shown here is derived from an EMBL/GenBank/DDBJ whole genome shotgun (WGS) entry which is preliminary data.</text>
</comment>
<name>A0A9J6CNM9_POLVA</name>
<protein>
    <recommendedName>
        <fullName evidence="1">Protein kinase domain-containing protein</fullName>
    </recommendedName>
</protein>
<dbReference type="Proteomes" id="UP001107558">
    <property type="component" value="Chromosome 1"/>
</dbReference>
<proteinExistence type="predicted"/>
<dbReference type="PROSITE" id="PS00108">
    <property type="entry name" value="PROTEIN_KINASE_ST"/>
    <property type="match status" value="1"/>
</dbReference>
<dbReference type="InterPro" id="IPR000719">
    <property type="entry name" value="Prot_kinase_dom"/>
</dbReference>
<dbReference type="GO" id="GO:0005737">
    <property type="term" value="C:cytoplasm"/>
    <property type="evidence" value="ECO:0007669"/>
    <property type="project" value="TreeGrafter"/>
</dbReference>
<dbReference type="GO" id="GO:0004674">
    <property type="term" value="F:protein serine/threonine kinase activity"/>
    <property type="evidence" value="ECO:0007669"/>
    <property type="project" value="InterPro"/>
</dbReference>
<gene>
    <name evidence="2" type="ORF">PVAND_012846</name>
</gene>
<accession>A0A9J6CNM9</accession>
<dbReference type="EMBL" id="JADBJN010000001">
    <property type="protein sequence ID" value="KAG5683573.1"/>
    <property type="molecule type" value="Genomic_DNA"/>
</dbReference>
<organism evidence="2 3">
    <name type="scientific">Polypedilum vanderplanki</name>
    <name type="common">Sleeping chironomid midge</name>
    <dbReference type="NCBI Taxonomy" id="319348"/>
    <lineage>
        <taxon>Eukaryota</taxon>
        <taxon>Metazoa</taxon>
        <taxon>Ecdysozoa</taxon>
        <taxon>Arthropoda</taxon>
        <taxon>Hexapoda</taxon>
        <taxon>Insecta</taxon>
        <taxon>Pterygota</taxon>
        <taxon>Neoptera</taxon>
        <taxon>Endopterygota</taxon>
        <taxon>Diptera</taxon>
        <taxon>Nematocera</taxon>
        <taxon>Chironomoidea</taxon>
        <taxon>Chironomidae</taxon>
        <taxon>Chironominae</taxon>
        <taxon>Polypedilum</taxon>
        <taxon>Polypedilum</taxon>
    </lineage>
</organism>
<dbReference type="PANTHER" id="PTHR24348">
    <property type="entry name" value="SERINE/THREONINE-PROTEIN KINASE UNC-51-RELATED"/>
    <property type="match status" value="1"/>
</dbReference>
<evidence type="ECO:0000313" key="3">
    <source>
        <dbReference type="Proteomes" id="UP001107558"/>
    </source>
</evidence>
<evidence type="ECO:0000259" key="1">
    <source>
        <dbReference type="PROSITE" id="PS50011"/>
    </source>
</evidence>
<dbReference type="SMART" id="SM00220">
    <property type="entry name" value="S_TKc"/>
    <property type="match status" value="1"/>
</dbReference>
<evidence type="ECO:0000313" key="2">
    <source>
        <dbReference type="EMBL" id="KAG5683573.1"/>
    </source>
</evidence>
<dbReference type="AlphaFoldDB" id="A0A9J6CNM9"/>
<dbReference type="InterPro" id="IPR045269">
    <property type="entry name" value="Atg1-like"/>
</dbReference>
<dbReference type="GO" id="GO:0005524">
    <property type="term" value="F:ATP binding"/>
    <property type="evidence" value="ECO:0007669"/>
    <property type="project" value="InterPro"/>
</dbReference>
<dbReference type="Pfam" id="PF00069">
    <property type="entry name" value="Pkinase"/>
    <property type="match status" value="1"/>
</dbReference>
<dbReference type="OrthoDB" id="40902at2759"/>
<feature type="domain" description="Protein kinase" evidence="1">
    <location>
        <begin position="1"/>
        <end position="216"/>
    </location>
</feature>
<sequence>MPEEMKSKAVALKTIVYNTSTVYNSTALDTVNKNEVDIMKKLFYRHVMSLLNHFTANDKYLYLLFFFGLMDGGDLLKRIVDSPDRRLSETDSKFFFLQLVQGVNYLHSNHVAHRDIKAENCFLSNRGISPLLRIGNFGLSSKISDAMSTICGTILYTAPEVFESSLYSQKVDIWSLGCLLYAMLSGKVPFAADQGSGNEKLLEEKIKKSRIHFERI</sequence>
<dbReference type="PROSITE" id="PS50011">
    <property type="entry name" value="PROTEIN_KINASE_DOM"/>
    <property type="match status" value="1"/>
</dbReference>
<reference evidence="2" key="1">
    <citation type="submission" date="2021-03" db="EMBL/GenBank/DDBJ databases">
        <title>Chromosome level genome of the anhydrobiotic midge Polypedilum vanderplanki.</title>
        <authorList>
            <person name="Yoshida Y."/>
            <person name="Kikawada T."/>
            <person name="Gusev O."/>
        </authorList>
    </citation>
    <scope>NUCLEOTIDE SEQUENCE</scope>
    <source>
        <strain evidence="2">NIAS01</strain>
        <tissue evidence="2">Whole body or cell culture</tissue>
    </source>
</reference>